<reference evidence="1" key="1">
    <citation type="thesis" date="2020" institute="ProQuest LLC" country="789 East Eisenhower Parkway, Ann Arbor, MI, USA">
        <title>Comparative Genomics and Chromosome Evolution.</title>
        <authorList>
            <person name="Mudd A.B."/>
        </authorList>
    </citation>
    <scope>NUCLEOTIDE SEQUENCE</scope>
    <source>
        <strain evidence="1">Female2</strain>
        <tissue evidence="1">Blood</tissue>
    </source>
</reference>
<accession>A0A8T2K9P4</accession>
<dbReference type="PANTHER" id="PTHR31641:SF2">
    <property type="entry name" value="RENAL CANCER DIFFERENTIATION GENE 1 PROTEIN"/>
    <property type="match status" value="1"/>
</dbReference>
<dbReference type="EMBL" id="JAACNH010000001">
    <property type="protein sequence ID" value="KAG8453879.1"/>
    <property type="molecule type" value="Genomic_DNA"/>
</dbReference>
<dbReference type="PANTHER" id="PTHR31641">
    <property type="entry name" value="RENAL CANCER DIFFERENTIATION GENE 1 PROTEIN"/>
    <property type="match status" value="1"/>
</dbReference>
<dbReference type="AlphaFoldDB" id="A0A8T2K9P4"/>
<sequence>MTAPDSGDRLKLLEEVELHIDNAASSLTKLLEATSAVSVQVEELASKCTENARFLKAWRDLFKEGYGSLQLNN</sequence>
<dbReference type="InterPro" id="IPR031457">
    <property type="entry name" value="RCDG1"/>
</dbReference>
<protein>
    <submittedName>
        <fullName evidence="1">Uncharacterized protein</fullName>
    </submittedName>
</protein>
<gene>
    <name evidence="1" type="ORF">GDO86_000487</name>
</gene>
<organism evidence="1 2">
    <name type="scientific">Hymenochirus boettgeri</name>
    <name type="common">Congo dwarf clawed frog</name>
    <dbReference type="NCBI Taxonomy" id="247094"/>
    <lineage>
        <taxon>Eukaryota</taxon>
        <taxon>Metazoa</taxon>
        <taxon>Chordata</taxon>
        <taxon>Craniata</taxon>
        <taxon>Vertebrata</taxon>
        <taxon>Euteleostomi</taxon>
        <taxon>Amphibia</taxon>
        <taxon>Batrachia</taxon>
        <taxon>Anura</taxon>
        <taxon>Pipoidea</taxon>
        <taxon>Pipidae</taxon>
        <taxon>Pipinae</taxon>
        <taxon>Hymenochirus</taxon>
    </lineage>
</organism>
<dbReference type="OrthoDB" id="9946198at2759"/>
<evidence type="ECO:0000313" key="1">
    <source>
        <dbReference type="EMBL" id="KAG8453879.1"/>
    </source>
</evidence>
<proteinExistence type="predicted"/>
<comment type="caution">
    <text evidence="1">The sequence shown here is derived from an EMBL/GenBank/DDBJ whole genome shotgun (WGS) entry which is preliminary data.</text>
</comment>
<evidence type="ECO:0000313" key="2">
    <source>
        <dbReference type="Proteomes" id="UP000812440"/>
    </source>
</evidence>
<keyword evidence="2" id="KW-1185">Reference proteome</keyword>
<name>A0A8T2K9P4_9PIPI</name>
<dbReference type="Proteomes" id="UP000812440">
    <property type="component" value="Chromosome 1"/>
</dbReference>
<dbReference type="Pfam" id="PF15725">
    <property type="entry name" value="RCDG1"/>
    <property type="match status" value="1"/>
</dbReference>